<dbReference type="InParanoid" id="K9TLP6"/>
<keyword evidence="2" id="KW-1185">Reference proteome</keyword>
<proteinExistence type="predicted"/>
<name>K9TLP6_9CYAN</name>
<dbReference type="HOGENOM" id="CLU_3009908_0_0_3"/>
<dbReference type="Proteomes" id="UP000010367">
    <property type="component" value="Chromosome"/>
</dbReference>
<dbReference type="STRING" id="56110.Oscil6304_3522"/>
<accession>K9TLP6</accession>
<dbReference type="AlphaFoldDB" id="K9TLP6"/>
<evidence type="ECO:0000313" key="1">
    <source>
        <dbReference type="EMBL" id="AFY83086.1"/>
    </source>
</evidence>
<gene>
    <name evidence="1" type="ORF">Oscil6304_3522</name>
</gene>
<reference evidence="1 2" key="1">
    <citation type="submission" date="2012-06" db="EMBL/GenBank/DDBJ databases">
        <title>Finished chromosome of genome of Oscillatoria acuminata PCC 6304.</title>
        <authorList>
            <consortium name="US DOE Joint Genome Institute"/>
            <person name="Gugger M."/>
            <person name="Coursin T."/>
            <person name="Rippka R."/>
            <person name="Tandeau De Marsac N."/>
            <person name="Huntemann M."/>
            <person name="Wei C.-L."/>
            <person name="Han J."/>
            <person name="Detter J.C."/>
            <person name="Han C."/>
            <person name="Tapia R."/>
            <person name="Davenport K."/>
            <person name="Daligault H."/>
            <person name="Erkkila T."/>
            <person name="Gu W."/>
            <person name="Munk A.C.C."/>
            <person name="Teshima H."/>
            <person name="Xu Y."/>
            <person name="Chain P."/>
            <person name="Chen A."/>
            <person name="Krypides N."/>
            <person name="Mavromatis K."/>
            <person name="Markowitz V."/>
            <person name="Szeto E."/>
            <person name="Ivanova N."/>
            <person name="Mikhailova N."/>
            <person name="Ovchinnikova G."/>
            <person name="Pagani I."/>
            <person name="Pati A."/>
            <person name="Goodwin L."/>
            <person name="Peters L."/>
            <person name="Pitluck S."/>
            <person name="Woyke T."/>
            <person name="Kerfeld C."/>
        </authorList>
    </citation>
    <scope>NUCLEOTIDE SEQUENCE [LARGE SCALE GENOMIC DNA]</scope>
    <source>
        <strain evidence="1 2">PCC 6304</strain>
    </source>
</reference>
<organism evidence="1 2">
    <name type="scientific">Oscillatoria acuminata PCC 6304</name>
    <dbReference type="NCBI Taxonomy" id="56110"/>
    <lineage>
        <taxon>Bacteria</taxon>
        <taxon>Bacillati</taxon>
        <taxon>Cyanobacteriota</taxon>
        <taxon>Cyanophyceae</taxon>
        <taxon>Oscillatoriophycideae</taxon>
        <taxon>Oscillatoriales</taxon>
        <taxon>Oscillatoriaceae</taxon>
        <taxon>Oscillatoria</taxon>
    </lineage>
</organism>
<sequence>MLTDTPDPFCLGGEEAIAHEGDGPLKKIEKIFSPPANHALISNSNPLSVDSFPFQP</sequence>
<dbReference type="KEGG" id="oac:Oscil6304_3522"/>
<evidence type="ECO:0000313" key="2">
    <source>
        <dbReference type="Proteomes" id="UP000010367"/>
    </source>
</evidence>
<protein>
    <submittedName>
        <fullName evidence="1">Uncharacterized protein</fullName>
    </submittedName>
</protein>
<dbReference type="EMBL" id="CP003607">
    <property type="protein sequence ID" value="AFY83086.1"/>
    <property type="molecule type" value="Genomic_DNA"/>
</dbReference>